<organism evidence="1 2">
    <name type="scientific">Allacma fusca</name>
    <dbReference type="NCBI Taxonomy" id="39272"/>
    <lineage>
        <taxon>Eukaryota</taxon>
        <taxon>Metazoa</taxon>
        <taxon>Ecdysozoa</taxon>
        <taxon>Arthropoda</taxon>
        <taxon>Hexapoda</taxon>
        <taxon>Collembola</taxon>
        <taxon>Symphypleona</taxon>
        <taxon>Sminthuridae</taxon>
        <taxon>Allacma</taxon>
    </lineage>
</organism>
<protein>
    <recommendedName>
        <fullName evidence="3">MULE transposase domain-containing protein</fullName>
    </recommendedName>
</protein>
<evidence type="ECO:0008006" key="3">
    <source>
        <dbReference type="Google" id="ProtNLM"/>
    </source>
</evidence>
<gene>
    <name evidence="1" type="ORF">AFUS01_LOCUS27559</name>
</gene>
<name>A0A8J2KHF7_9HEXA</name>
<dbReference type="EMBL" id="CAJVCH010383343">
    <property type="protein sequence ID" value="CAG7816968.1"/>
    <property type="molecule type" value="Genomic_DNA"/>
</dbReference>
<proteinExistence type="predicted"/>
<comment type="caution">
    <text evidence="1">The sequence shown here is derived from an EMBL/GenBank/DDBJ whole genome shotgun (WGS) entry which is preliminary data.</text>
</comment>
<feature type="non-terminal residue" evidence="1">
    <location>
        <position position="222"/>
    </location>
</feature>
<evidence type="ECO:0000313" key="2">
    <source>
        <dbReference type="Proteomes" id="UP000708208"/>
    </source>
</evidence>
<dbReference type="Proteomes" id="UP000708208">
    <property type="component" value="Unassembled WGS sequence"/>
</dbReference>
<evidence type="ECO:0000313" key="1">
    <source>
        <dbReference type="EMBL" id="CAG7816968.1"/>
    </source>
</evidence>
<dbReference type="OrthoDB" id="5791190at2759"/>
<sequence>MRCDIFSLIEMGRNKELGCFILKYVTTPYEVVILAEPKMLKLANKLLKEAANDPRLPQLITYDTTFELVDVYVSALVLRNTFVEGDPIFPVAFMLHERKFAEVHKEFFWTLHQHLDLSSLECNVPLCVDRERGITAAILSVFPKANLVYCWNHILQHVKTWIKASTGRTTDDVTVLRKHISTLLEQTTERDFDEKYEEFQDTWTQSFKSYVKQNLKGDMRTR</sequence>
<keyword evidence="2" id="KW-1185">Reference proteome</keyword>
<reference evidence="1" key="1">
    <citation type="submission" date="2021-06" db="EMBL/GenBank/DDBJ databases">
        <authorList>
            <person name="Hodson N. C."/>
            <person name="Mongue J. A."/>
            <person name="Jaron S. K."/>
        </authorList>
    </citation>
    <scope>NUCLEOTIDE SEQUENCE</scope>
</reference>
<dbReference type="AlphaFoldDB" id="A0A8J2KHF7"/>
<accession>A0A8J2KHF7</accession>